<dbReference type="Pfam" id="PF09832">
    <property type="entry name" value="DUF2059"/>
    <property type="match status" value="1"/>
</dbReference>
<evidence type="ECO:0000313" key="3">
    <source>
        <dbReference type="EMBL" id="KQA21855.1"/>
    </source>
</evidence>
<feature type="chain" id="PRO_5006184134" description="DUF2059 domain-containing protein" evidence="1">
    <location>
        <begin position="19"/>
        <end position="163"/>
    </location>
</feature>
<dbReference type="Proteomes" id="UP000053724">
    <property type="component" value="Unassembled WGS sequence"/>
</dbReference>
<sequence>MKKLIMVVLLMMPFHLSAVEATKNEIVKELVVVMDMDSMMDSMRQHIENSMLNVQQQLNVTESEKPLFEEYYKNVNKLVLEEVTWEKFEPYIISIYSNHFSEEELKGMIDFYSSDVGQSILKKMPVVMQESMLMSQSMLQRILPQMQTLTAAFESELKAHRNK</sequence>
<proteinExistence type="predicted"/>
<comment type="caution">
    <text evidence="3">The sequence shown here is derived from an EMBL/GenBank/DDBJ whole genome shotgun (WGS) entry which is preliminary data.</text>
</comment>
<name>A0A0Q0T5G7_VIBMT</name>
<dbReference type="RefSeq" id="WP_229600255.1">
    <property type="nucleotide sequence ID" value="NZ_CP035689.1"/>
</dbReference>
<reference evidence="3 4" key="1">
    <citation type="journal article" date="2015" name="Genome Biol. Evol.">
        <title>The Dynamics of Genetic Interactions between Vibrio metoecus and Vibrio cholerae, Two Close Relatives Co-Occurring in the Environment.</title>
        <authorList>
            <person name="Orata F.D."/>
            <person name="Kirchberger P.C."/>
            <person name="Meheust R."/>
            <person name="Barlow E.J."/>
            <person name="Tarr C.L."/>
            <person name="Boucher Y."/>
        </authorList>
    </citation>
    <scope>NUCLEOTIDE SEQUENCE [LARGE SCALE GENOMIC DNA]</scope>
    <source>
        <strain evidence="3 4">08-2459</strain>
    </source>
</reference>
<feature type="signal peptide" evidence="1">
    <location>
        <begin position="1"/>
        <end position="18"/>
    </location>
</feature>
<evidence type="ECO:0000313" key="4">
    <source>
        <dbReference type="Proteomes" id="UP000053724"/>
    </source>
</evidence>
<protein>
    <recommendedName>
        <fullName evidence="2">DUF2059 domain-containing protein</fullName>
    </recommendedName>
</protein>
<dbReference type="AlphaFoldDB" id="A0A0Q0T5G7"/>
<feature type="domain" description="DUF2059" evidence="2">
    <location>
        <begin position="86"/>
        <end position="145"/>
    </location>
</feature>
<keyword evidence="1" id="KW-0732">Signal</keyword>
<evidence type="ECO:0000259" key="2">
    <source>
        <dbReference type="Pfam" id="PF09832"/>
    </source>
</evidence>
<accession>A0A0Q0T5G7</accession>
<dbReference type="PATRIC" id="fig|1481663.8.peg.4290"/>
<dbReference type="InterPro" id="IPR018637">
    <property type="entry name" value="DUF2059"/>
</dbReference>
<dbReference type="EMBL" id="LCUF01000058">
    <property type="protein sequence ID" value="KQA21855.1"/>
    <property type="molecule type" value="Genomic_DNA"/>
</dbReference>
<evidence type="ECO:0000256" key="1">
    <source>
        <dbReference type="SAM" id="SignalP"/>
    </source>
</evidence>
<gene>
    <name evidence="3" type="ORF">AAY55_17525</name>
</gene>
<organism evidence="3 4">
    <name type="scientific">Vibrio metoecus</name>
    <dbReference type="NCBI Taxonomy" id="1481663"/>
    <lineage>
        <taxon>Bacteria</taxon>
        <taxon>Pseudomonadati</taxon>
        <taxon>Pseudomonadota</taxon>
        <taxon>Gammaproteobacteria</taxon>
        <taxon>Vibrionales</taxon>
        <taxon>Vibrionaceae</taxon>
        <taxon>Vibrio</taxon>
    </lineage>
</organism>